<feature type="region of interest" description="Disordered" evidence="1">
    <location>
        <begin position="25"/>
        <end position="57"/>
    </location>
</feature>
<dbReference type="GeneID" id="112552982"/>
<dbReference type="RefSeq" id="XP_025075466.1">
    <property type="nucleotide sequence ID" value="XM_025219681.1"/>
</dbReference>
<dbReference type="AlphaFoldDB" id="A0A8N1S9P3"/>
<organism evidence="2 3">
    <name type="scientific">Pogonomyrmex barbatus</name>
    <name type="common">red harvester ant</name>
    <dbReference type="NCBI Taxonomy" id="144034"/>
    <lineage>
        <taxon>Eukaryota</taxon>
        <taxon>Metazoa</taxon>
        <taxon>Ecdysozoa</taxon>
        <taxon>Arthropoda</taxon>
        <taxon>Hexapoda</taxon>
        <taxon>Insecta</taxon>
        <taxon>Pterygota</taxon>
        <taxon>Neoptera</taxon>
        <taxon>Endopterygota</taxon>
        <taxon>Hymenoptera</taxon>
        <taxon>Apocrita</taxon>
        <taxon>Aculeata</taxon>
        <taxon>Formicoidea</taxon>
        <taxon>Formicidae</taxon>
        <taxon>Myrmicinae</taxon>
        <taxon>Pogonomyrmex</taxon>
    </lineage>
</organism>
<feature type="region of interest" description="Disordered" evidence="1">
    <location>
        <begin position="91"/>
        <end position="115"/>
    </location>
</feature>
<evidence type="ECO:0000256" key="1">
    <source>
        <dbReference type="SAM" id="MobiDB-lite"/>
    </source>
</evidence>
<evidence type="ECO:0000313" key="3">
    <source>
        <dbReference type="RefSeq" id="XP_025075466.1"/>
    </source>
</evidence>
<reference evidence="3" key="1">
    <citation type="submission" date="2025-08" db="UniProtKB">
        <authorList>
            <consortium name="RefSeq"/>
        </authorList>
    </citation>
    <scope>IDENTIFICATION</scope>
</reference>
<evidence type="ECO:0000313" key="2">
    <source>
        <dbReference type="Proteomes" id="UP000504615"/>
    </source>
</evidence>
<name>A0A8N1S9P3_9HYME</name>
<protein>
    <submittedName>
        <fullName evidence="3">Uncharacterized protein LOC112552982</fullName>
    </submittedName>
</protein>
<gene>
    <name evidence="3" type="primary">LOC112552982</name>
</gene>
<keyword evidence="2" id="KW-1185">Reference proteome</keyword>
<dbReference type="Proteomes" id="UP000504615">
    <property type="component" value="Unplaced"/>
</dbReference>
<accession>A0A8N1S9P3</accession>
<proteinExistence type="predicted"/>
<sequence length="115" mass="12678">MGFPVEARRGQRVVVASTARTLLSHSLRPLRRDQSSRGESSGLLGTPSSKKDDRPGSCSLLCTKARISMSQSSRILLEKPAEIALAIEMRDSADMTSRRTQKKHSCLFSNKTVPY</sequence>